<evidence type="ECO:0000259" key="1">
    <source>
        <dbReference type="Pfam" id="PF16334"/>
    </source>
</evidence>
<dbReference type="PANTHER" id="PTHR31987:SF1">
    <property type="entry name" value="GLUTAMINASE A"/>
    <property type="match status" value="1"/>
</dbReference>
<proteinExistence type="predicted"/>
<keyword evidence="5" id="KW-1185">Reference proteome</keyword>
<evidence type="ECO:0000313" key="4">
    <source>
        <dbReference type="EMBL" id="PWJ73506.1"/>
    </source>
</evidence>
<dbReference type="Pfam" id="PF17168">
    <property type="entry name" value="DUF5127"/>
    <property type="match status" value="1"/>
</dbReference>
<dbReference type="AlphaFoldDB" id="A0AB73T0W0"/>
<gene>
    <name evidence="4" type="ORF">C7383_11281</name>
</gene>
<dbReference type="InterPro" id="IPR033433">
    <property type="entry name" value="GtaA_N"/>
</dbReference>
<protein>
    <submittedName>
        <fullName evidence="4">Uncharacterized protein DUF4964</fullName>
    </submittedName>
</protein>
<organism evidence="4 5">
    <name type="scientific">Murimonas intestini</name>
    <dbReference type="NCBI Taxonomy" id="1337051"/>
    <lineage>
        <taxon>Bacteria</taxon>
        <taxon>Bacillati</taxon>
        <taxon>Bacillota</taxon>
        <taxon>Clostridia</taxon>
        <taxon>Lachnospirales</taxon>
        <taxon>Lachnospiraceae</taxon>
        <taxon>Murimonas</taxon>
    </lineage>
</organism>
<accession>A0AB73T0W0</accession>
<evidence type="ECO:0000259" key="3">
    <source>
        <dbReference type="Pfam" id="PF17168"/>
    </source>
</evidence>
<reference evidence="4 5" key="1">
    <citation type="submission" date="2018-05" db="EMBL/GenBank/DDBJ databases">
        <authorList>
            <person name="Goeker M."/>
            <person name="Huntemann M."/>
            <person name="Clum A."/>
            <person name="Pillay M."/>
            <person name="Palaniappan K."/>
            <person name="Varghese N."/>
            <person name="Mikhailova N."/>
            <person name="Stamatis D."/>
            <person name="Reddy T."/>
            <person name="Daum C."/>
            <person name="Shapiro N."/>
            <person name="Ivanova N."/>
            <person name="Kyrpides N."/>
            <person name="Woyke T."/>
        </authorList>
    </citation>
    <scope>NUCLEOTIDE SEQUENCE [LARGE SCALE GENOMIC DNA]</scope>
    <source>
        <strain evidence="4 5">DSM 26524</strain>
    </source>
</reference>
<dbReference type="InterPro" id="IPR052743">
    <property type="entry name" value="Glutaminase_GtaA"/>
</dbReference>
<feature type="domain" description="Glutaminase A N-terminal" evidence="3">
    <location>
        <begin position="75"/>
        <end position="201"/>
    </location>
</feature>
<evidence type="ECO:0000313" key="5">
    <source>
        <dbReference type="Proteomes" id="UP000245412"/>
    </source>
</evidence>
<feature type="domain" description="Glutaminase A central" evidence="2">
    <location>
        <begin position="282"/>
        <end position="650"/>
    </location>
</feature>
<dbReference type="Proteomes" id="UP000245412">
    <property type="component" value="Unassembled WGS sequence"/>
</dbReference>
<dbReference type="Pfam" id="PF16335">
    <property type="entry name" value="GtaA_6_Hairpin"/>
    <property type="match status" value="1"/>
</dbReference>
<dbReference type="RefSeq" id="WP_109747688.1">
    <property type="nucleotide sequence ID" value="NZ_JANKBI010000013.1"/>
</dbReference>
<dbReference type="PANTHER" id="PTHR31987">
    <property type="entry name" value="GLUTAMINASE A-RELATED"/>
    <property type="match status" value="1"/>
</dbReference>
<dbReference type="InterPro" id="IPR032514">
    <property type="entry name" value="GtaA_central"/>
</dbReference>
<dbReference type="EMBL" id="QGGY01000012">
    <property type="protein sequence ID" value="PWJ73506.1"/>
    <property type="molecule type" value="Genomic_DNA"/>
</dbReference>
<sequence length="660" mass="74433">MKMERVPSVPLITSDPYFSLWSPADELYSADTCHWTGKVKKMMGYITIDGVKRVFMGRDETCPHLEQTGLEIRPTSSVYRFEGEGIQLEIRFLSPLLLTDMELVSRPCTYVEAAVRSTDGADHGCVLVFTMDEGFCYDGPLKKDMTGGVHRAAGFNAAWMGQIRQTPLGHSGDDVTIDWGYLYMAAQPGGEVTYNNEDDRSTLKVSFELKADTAGTESFFAAAYDDMASVMYFGDVLRGIWTKGGRTILDVIGISIQEHGAAAQKCSLFEDRLMEQAESAIGEDYVRICALAYRQAIAAHKLVEDTQGNVLFLSKECFSNGCIGTVDVSYPSMPLFLLYNTEYVKGMMRPVFKFARMPVWKFDFAPHDVGRYPYASGQVYGVKEEYGYREPHEGLVFPMYYNYPKGEDIYSLDMQMPVEECGDMLIMAAAVSIMDGNTGFVEAEMDLLEKWVSYLLRFGEDPGEQLCTDDFAGHLAHNANLAAKAILGVQAWSILLSMSGRGEEAKWYEKRAKEMSESWTKRAVQGNHTVLAFGSPESWGLKYNLVWDLLFGSHLFSEDIFAGEVSWYKEKMNKFGMPLDNRQTYTKSDWILWTACLTSDKEEMRELAAPVARYLRETKSRVPFSDWYDSCSGDEISFQNRSVQGGLFMPLLKERLLFTP</sequence>
<comment type="caution">
    <text evidence="4">The sequence shown here is derived from an EMBL/GenBank/DDBJ whole genome shotgun (WGS) entry which is preliminary data.</text>
</comment>
<dbReference type="Pfam" id="PF16334">
    <property type="entry name" value="DUF4964"/>
    <property type="match status" value="1"/>
</dbReference>
<feature type="domain" description="DUF4964" evidence="1">
    <location>
        <begin position="5"/>
        <end position="60"/>
    </location>
</feature>
<dbReference type="InterPro" id="IPR032515">
    <property type="entry name" value="DUF4964"/>
</dbReference>
<evidence type="ECO:0000259" key="2">
    <source>
        <dbReference type="Pfam" id="PF16335"/>
    </source>
</evidence>
<name>A0AB73T0W0_9FIRM</name>